<evidence type="ECO:0000313" key="2">
    <source>
        <dbReference type="EMBL" id="MCZ0962852.1"/>
    </source>
</evidence>
<dbReference type="Pfam" id="PF00149">
    <property type="entry name" value="Metallophos"/>
    <property type="match status" value="1"/>
</dbReference>
<feature type="domain" description="Calcineurin-like phosphoesterase" evidence="1">
    <location>
        <begin position="3"/>
        <end position="172"/>
    </location>
</feature>
<reference evidence="2" key="1">
    <citation type="submission" date="2022-12" db="EMBL/GenBank/DDBJ databases">
        <title>Paracoccus sp. EF6 isolated from a lake water.</title>
        <authorList>
            <person name="Liu H."/>
        </authorList>
    </citation>
    <scope>NUCLEOTIDE SEQUENCE</scope>
    <source>
        <strain evidence="2">EF6</strain>
    </source>
</reference>
<gene>
    <name evidence="2" type="ORF">OU682_14620</name>
</gene>
<dbReference type="Proteomes" id="UP001149822">
    <property type="component" value="Unassembled WGS sequence"/>
</dbReference>
<dbReference type="EMBL" id="JAPTYD010000024">
    <property type="protein sequence ID" value="MCZ0962852.1"/>
    <property type="molecule type" value="Genomic_DNA"/>
</dbReference>
<sequence>MSRTYVFPDLHGRFDLLCDGLFAVRSAGRADKIIFLGDYIDRGPQSAQVVQRIRNGVENGLPWVALKGNHEDFMAAALIDQDQMMAGSWLMNGGAETIDSYGDEDMMSDAAWMKALPTFHQDKHRVYVHAFAPEEYDLAEAPDRTVLWTRYPKGADVGYRGKHVVHGHTPQRHGPERYIHRTNLDCGAVFFGRLCIGVFDDAIAGGPVDIIEVQA</sequence>
<evidence type="ECO:0000259" key="1">
    <source>
        <dbReference type="Pfam" id="PF00149"/>
    </source>
</evidence>
<organism evidence="2 3">
    <name type="scientific">Paracoccus benzoatiresistens</name>
    <dbReference type="NCBI Taxonomy" id="2997341"/>
    <lineage>
        <taxon>Bacteria</taxon>
        <taxon>Pseudomonadati</taxon>
        <taxon>Pseudomonadota</taxon>
        <taxon>Alphaproteobacteria</taxon>
        <taxon>Rhodobacterales</taxon>
        <taxon>Paracoccaceae</taxon>
        <taxon>Paracoccus</taxon>
    </lineage>
</organism>
<dbReference type="Gene3D" id="3.60.21.10">
    <property type="match status" value="1"/>
</dbReference>
<dbReference type="PANTHER" id="PTHR42850:SF4">
    <property type="entry name" value="ZINC-DEPENDENT ENDOPOLYPHOSPHATASE"/>
    <property type="match status" value="1"/>
</dbReference>
<accession>A0ABT4J6Y9</accession>
<proteinExistence type="predicted"/>
<dbReference type="InterPro" id="IPR004843">
    <property type="entry name" value="Calcineurin-like_PHP"/>
</dbReference>
<dbReference type="InterPro" id="IPR050126">
    <property type="entry name" value="Ap4A_hydrolase"/>
</dbReference>
<dbReference type="PANTHER" id="PTHR42850">
    <property type="entry name" value="METALLOPHOSPHOESTERASE"/>
    <property type="match status" value="1"/>
</dbReference>
<name>A0ABT4J6Y9_9RHOB</name>
<comment type="caution">
    <text evidence="2">The sequence shown here is derived from an EMBL/GenBank/DDBJ whole genome shotgun (WGS) entry which is preliminary data.</text>
</comment>
<evidence type="ECO:0000313" key="3">
    <source>
        <dbReference type="Proteomes" id="UP001149822"/>
    </source>
</evidence>
<dbReference type="RefSeq" id="WP_268942905.1">
    <property type="nucleotide sequence ID" value="NZ_JAPTYD010000024.1"/>
</dbReference>
<dbReference type="SUPFAM" id="SSF56300">
    <property type="entry name" value="Metallo-dependent phosphatases"/>
    <property type="match status" value="1"/>
</dbReference>
<dbReference type="InterPro" id="IPR029052">
    <property type="entry name" value="Metallo-depent_PP-like"/>
</dbReference>
<protein>
    <submittedName>
        <fullName evidence="2">Metallophosphoesterase</fullName>
    </submittedName>
</protein>
<keyword evidence="3" id="KW-1185">Reference proteome</keyword>